<keyword evidence="2" id="KW-1185">Reference proteome</keyword>
<evidence type="ECO:0000313" key="1">
    <source>
        <dbReference type="EMBL" id="MFC7063463.1"/>
    </source>
</evidence>
<dbReference type="InterPro" id="IPR009097">
    <property type="entry name" value="Cyclic_Pdiesterase"/>
</dbReference>
<dbReference type="Pfam" id="PF13563">
    <property type="entry name" value="2_5_RNA_ligase2"/>
    <property type="match status" value="1"/>
</dbReference>
<dbReference type="Gene3D" id="3.90.1140.10">
    <property type="entry name" value="Cyclic phosphodiesterase"/>
    <property type="match status" value="1"/>
</dbReference>
<evidence type="ECO:0000313" key="2">
    <source>
        <dbReference type="Proteomes" id="UP001596410"/>
    </source>
</evidence>
<reference evidence="2" key="1">
    <citation type="journal article" date="2019" name="Int. J. Syst. Evol. Microbiol.">
        <title>The Global Catalogue of Microorganisms (GCM) 10K type strain sequencing project: providing services to taxonomists for standard genome sequencing and annotation.</title>
        <authorList>
            <consortium name="The Broad Institute Genomics Platform"/>
            <consortium name="The Broad Institute Genome Sequencing Center for Infectious Disease"/>
            <person name="Wu L."/>
            <person name="Ma J."/>
        </authorList>
    </citation>
    <scope>NUCLEOTIDE SEQUENCE [LARGE SCALE GENOMIC DNA]</scope>
    <source>
        <strain evidence="2">CGMCC 4.1621</strain>
    </source>
</reference>
<dbReference type="SUPFAM" id="SSF55144">
    <property type="entry name" value="LigT-like"/>
    <property type="match status" value="1"/>
</dbReference>
<sequence length="179" mass="20682">MDSFTNDTYIVLDLPKKISEKIKRIRKDYHYPDVLPVEITLTGSSGIGVFQPGQKPNDVFEEVNKIADQIPAVMVSFSHVMNFPGTNIFFFTLKNEEPLRDIHQEFKNSRIKFKDSPFPYKPHCTLCNLTTISEKEKQELLNLDFPEEFTLDTLSVYSLQDRINEDVKVNVLHRVNLSG</sequence>
<protein>
    <submittedName>
        <fullName evidence="1">2'-5' RNA ligase family protein</fullName>
    </submittedName>
</protein>
<name>A0ABW2EMP5_9BACI</name>
<organism evidence="1 2">
    <name type="scientific">Halobacillus seohaensis</name>
    <dbReference type="NCBI Taxonomy" id="447421"/>
    <lineage>
        <taxon>Bacteria</taxon>
        <taxon>Bacillati</taxon>
        <taxon>Bacillota</taxon>
        <taxon>Bacilli</taxon>
        <taxon>Bacillales</taxon>
        <taxon>Bacillaceae</taxon>
        <taxon>Halobacillus</taxon>
    </lineage>
</organism>
<dbReference type="RefSeq" id="WP_204708576.1">
    <property type="nucleotide sequence ID" value="NZ_JBHSZV010000047.1"/>
</dbReference>
<dbReference type="GO" id="GO:0016874">
    <property type="term" value="F:ligase activity"/>
    <property type="evidence" value="ECO:0007669"/>
    <property type="project" value="UniProtKB-KW"/>
</dbReference>
<accession>A0ABW2EMP5</accession>
<dbReference type="EMBL" id="JBHSZV010000047">
    <property type="protein sequence ID" value="MFC7063463.1"/>
    <property type="molecule type" value="Genomic_DNA"/>
</dbReference>
<keyword evidence="1" id="KW-0436">Ligase</keyword>
<gene>
    <name evidence="1" type="ORF">ACFQIC_16750</name>
</gene>
<comment type="caution">
    <text evidence="1">The sequence shown here is derived from an EMBL/GenBank/DDBJ whole genome shotgun (WGS) entry which is preliminary data.</text>
</comment>
<proteinExistence type="predicted"/>
<dbReference type="Proteomes" id="UP001596410">
    <property type="component" value="Unassembled WGS sequence"/>
</dbReference>